<keyword evidence="2" id="KW-0704">Schiff base</keyword>
<dbReference type="AlphaFoldDB" id="A0AAQ3MBW9"/>
<evidence type="ECO:0000313" key="3">
    <source>
        <dbReference type="EMBL" id="WPH05019.1"/>
    </source>
</evidence>
<sequence>MSSSSKATPPPAGIYVPVPTFFAKEGTSAYNSITPGLDLATQTEHSLFLVKAGIRGLVILGSTGEAIFIRDEERKELIASQRKALDEAGYKDRPIIAGTATQQIDDTLAMIEASKEAGAEFAMVLGPGYFAPATSQVGIQKWFEAVADKSVLPVMIYHYPGVTNNLYIAPSTFEKLAAHANIVGCKLSHGIVDDQTLIAASPNIDHAHFSVFTGLGQNLLPVLTIGGVAAIDGLAGVFPSVVVKLFDMYNTSVAKGISQSDLQEMRLLQFKICQGEKLVAKYGVIGIKEAIARVWGMGDQKGGRLPLAGGFEDANEWSKWEEIYTGLQKLEEKFRAESKSN</sequence>
<dbReference type="Pfam" id="PF00701">
    <property type="entry name" value="DHDPS"/>
    <property type="match status" value="1"/>
</dbReference>
<dbReference type="Gene3D" id="3.20.20.70">
    <property type="entry name" value="Aldolase class I"/>
    <property type="match status" value="1"/>
</dbReference>
<accession>A0AAQ3MBW9</accession>
<dbReference type="EMBL" id="CP138593">
    <property type="protein sequence ID" value="WPH05019.1"/>
    <property type="molecule type" value="Genomic_DNA"/>
</dbReference>
<dbReference type="PRINTS" id="PR00146">
    <property type="entry name" value="DHPICSNTHASE"/>
</dbReference>
<gene>
    <name evidence="3" type="ORF">R9X50_00791700</name>
</gene>
<keyword evidence="4" id="KW-1185">Reference proteome</keyword>
<keyword evidence="1" id="KW-0456">Lyase</keyword>
<dbReference type="PROSITE" id="PS00665">
    <property type="entry name" value="DHDPS_1"/>
    <property type="match status" value="1"/>
</dbReference>
<reference evidence="3 4" key="1">
    <citation type="submission" date="2023-11" db="EMBL/GenBank/DDBJ databases">
        <title>An acidophilic fungus is an integral part of prey digestion in a carnivorous sundew plant.</title>
        <authorList>
            <person name="Tsai I.J."/>
        </authorList>
    </citation>
    <scope>NUCLEOTIDE SEQUENCE [LARGE SCALE GENOMIC DNA]</scope>
    <source>
        <strain evidence="3">169a</strain>
    </source>
</reference>
<evidence type="ECO:0000256" key="2">
    <source>
        <dbReference type="ARBA" id="ARBA00023270"/>
    </source>
</evidence>
<dbReference type="GO" id="GO:0008840">
    <property type="term" value="F:4-hydroxy-tetrahydrodipicolinate synthase activity"/>
    <property type="evidence" value="ECO:0007669"/>
    <property type="project" value="TreeGrafter"/>
</dbReference>
<dbReference type="CDD" id="cd00408">
    <property type="entry name" value="DHDPS-like"/>
    <property type="match status" value="1"/>
</dbReference>
<dbReference type="InterPro" id="IPR013785">
    <property type="entry name" value="Aldolase_TIM"/>
</dbReference>
<dbReference type="InterPro" id="IPR002220">
    <property type="entry name" value="DapA-like"/>
</dbReference>
<name>A0AAQ3MBW9_9PEZI</name>
<proteinExistence type="predicted"/>
<dbReference type="Proteomes" id="UP001303373">
    <property type="component" value="Chromosome 14"/>
</dbReference>
<organism evidence="3 4">
    <name type="scientific">Acrodontium crateriforme</name>
    <dbReference type="NCBI Taxonomy" id="150365"/>
    <lineage>
        <taxon>Eukaryota</taxon>
        <taxon>Fungi</taxon>
        <taxon>Dikarya</taxon>
        <taxon>Ascomycota</taxon>
        <taxon>Pezizomycotina</taxon>
        <taxon>Dothideomycetes</taxon>
        <taxon>Dothideomycetidae</taxon>
        <taxon>Mycosphaerellales</taxon>
        <taxon>Teratosphaeriaceae</taxon>
        <taxon>Acrodontium</taxon>
    </lineage>
</organism>
<evidence type="ECO:0000256" key="1">
    <source>
        <dbReference type="ARBA" id="ARBA00023239"/>
    </source>
</evidence>
<evidence type="ECO:0000313" key="4">
    <source>
        <dbReference type="Proteomes" id="UP001303373"/>
    </source>
</evidence>
<protein>
    <recommendedName>
        <fullName evidence="5">Dihydrodipicolinate synthetase</fullName>
    </recommendedName>
</protein>
<dbReference type="PANTHER" id="PTHR12128:SF68">
    <property type="entry name" value="DIHYDRODIPICOLINATE SYNTHETASE"/>
    <property type="match status" value="1"/>
</dbReference>
<evidence type="ECO:0008006" key="5">
    <source>
        <dbReference type="Google" id="ProtNLM"/>
    </source>
</evidence>
<dbReference type="SMART" id="SM01130">
    <property type="entry name" value="DHDPS"/>
    <property type="match status" value="1"/>
</dbReference>
<dbReference type="InterPro" id="IPR020624">
    <property type="entry name" value="Schiff_base-form_aldolases_CS"/>
</dbReference>
<dbReference type="PANTHER" id="PTHR12128">
    <property type="entry name" value="DIHYDRODIPICOLINATE SYNTHASE"/>
    <property type="match status" value="1"/>
</dbReference>
<dbReference type="SUPFAM" id="SSF51569">
    <property type="entry name" value="Aldolase"/>
    <property type="match status" value="1"/>
</dbReference>